<proteinExistence type="predicted"/>
<accession>A0A3P8KIU8</accession>
<protein>
    <submittedName>
        <fullName evidence="1">Uncharacterized protein</fullName>
    </submittedName>
</protein>
<evidence type="ECO:0000313" key="2">
    <source>
        <dbReference type="Proteomes" id="UP000274346"/>
    </source>
</evidence>
<gene>
    <name evidence="1" type="ORF">NCTC13098_02634</name>
</gene>
<organism evidence="1 2">
    <name type="scientific">Raoultella terrigena</name>
    <name type="common">Klebsiella terrigena</name>
    <dbReference type="NCBI Taxonomy" id="577"/>
    <lineage>
        <taxon>Bacteria</taxon>
        <taxon>Pseudomonadati</taxon>
        <taxon>Pseudomonadota</taxon>
        <taxon>Gammaproteobacteria</taxon>
        <taxon>Enterobacterales</taxon>
        <taxon>Enterobacteriaceae</taxon>
        <taxon>Klebsiella/Raoultella group</taxon>
        <taxon>Raoultella</taxon>
    </lineage>
</organism>
<dbReference type="AlphaFoldDB" id="A0A3P8KIU8"/>
<dbReference type="Proteomes" id="UP000274346">
    <property type="component" value="Chromosome"/>
</dbReference>
<name>A0A3P8KIU8_RAOTE</name>
<dbReference type="EMBL" id="LR131271">
    <property type="protein sequence ID" value="VDR26291.1"/>
    <property type="molecule type" value="Genomic_DNA"/>
</dbReference>
<sequence>MCRAASSSLISRRWLRVTSRISALKRCCSGVAIPVRFVGAHRVLVPFAGENALPVDGFKAVANAADTGEQIDKAECIIRMVSRGRGSSDARCASSRWPKTASRPGHRGDALEYCRAPVLFPDGNQLRHQRFHIIYCHQLAQITPARLPRPALPAETGDFP</sequence>
<reference evidence="1 2" key="1">
    <citation type="submission" date="2018-12" db="EMBL/GenBank/DDBJ databases">
        <authorList>
            <consortium name="Pathogen Informatics"/>
        </authorList>
    </citation>
    <scope>NUCLEOTIDE SEQUENCE [LARGE SCALE GENOMIC DNA]</scope>
    <source>
        <strain evidence="1 2">NCTC13098</strain>
    </source>
</reference>
<dbReference type="KEGG" id="rtg:NCTC13098_02634"/>
<evidence type="ECO:0000313" key="1">
    <source>
        <dbReference type="EMBL" id="VDR26291.1"/>
    </source>
</evidence>